<dbReference type="InterPro" id="IPR006685">
    <property type="entry name" value="MscS_channel_2nd"/>
</dbReference>
<reference evidence="12 13" key="1">
    <citation type="submission" date="2017-07" db="EMBL/GenBank/DDBJ databases">
        <title>Isolation and whole genome analysis of endospore-forming bacteria from heroin.</title>
        <authorList>
            <person name="Kalinowski J."/>
            <person name="Ahrens B."/>
            <person name="Al-Dilaimi A."/>
            <person name="Winkler A."/>
            <person name="Wibberg D."/>
            <person name="Schleenbecker U."/>
            <person name="Ruckert C."/>
            <person name="Wolfel R."/>
            <person name="Grass G."/>
        </authorList>
    </citation>
    <scope>NUCLEOTIDE SEQUENCE [LARGE SCALE GENOMIC DNA]</scope>
    <source>
        <strain evidence="12 13">7537-G1</strain>
    </source>
</reference>
<dbReference type="Proteomes" id="UP000435177">
    <property type="component" value="Unassembled WGS sequence"/>
</dbReference>
<protein>
    <submittedName>
        <fullName evidence="11 12">Mechanosensitive ion channel</fullName>
    </submittedName>
</protein>
<evidence type="ECO:0000313" key="13">
    <source>
        <dbReference type="Proteomes" id="UP000215596"/>
    </source>
</evidence>
<feature type="domain" description="Mechanosensitive ion channel transmembrane helices 2/3" evidence="10">
    <location>
        <begin position="88"/>
        <end position="127"/>
    </location>
</feature>
<dbReference type="AlphaFoldDB" id="A0A268ELY8"/>
<evidence type="ECO:0000256" key="5">
    <source>
        <dbReference type="ARBA" id="ARBA00022989"/>
    </source>
</evidence>
<name>A0A268ELY8_9BACL</name>
<comment type="subcellular location">
    <subcellularLocation>
        <location evidence="1">Cell membrane</location>
        <topology evidence="1">Multi-pass membrane protein</topology>
    </subcellularLocation>
</comment>
<organism evidence="12 13">
    <name type="scientific">Paenibacillus campinasensis</name>
    <dbReference type="NCBI Taxonomy" id="66347"/>
    <lineage>
        <taxon>Bacteria</taxon>
        <taxon>Bacillati</taxon>
        <taxon>Bacillota</taxon>
        <taxon>Bacilli</taxon>
        <taxon>Bacillales</taxon>
        <taxon>Paenibacillaceae</taxon>
        <taxon>Paenibacillus</taxon>
    </lineage>
</organism>
<keyword evidence="4 8" id="KW-0812">Transmembrane</keyword>
<reference evidence="11 14" key="2">
    <citation type="submission" date="2019-11" db="EMBL/GenBank/DDBJ databases">
        <title>Draft genome sequences of five Paenibacillus species of dairy origin.</title>
        <authorList>
            <person name="Olajide A.M."/>
            <person name="Chen S."/>
            <person name="Lapointe G."/>
        </authorList>
    </citation>
    <scope>NUCLEOTIDE SEQUENCE [LARGE SCALE GENOMIC DNA]</scope>
    <source>
        <strain evidence="11 14">3CS1</strain>
    </source>
</reference>
<keyword evidence="6 8" id="KW-0472">Membrane</keyword>
<evidence type="ECO:0000256" key="6">
    <source>
        <dbReference type="ARBA" id="ARBA00023136"/>
    </source>
</evidence>
<evidence type="ECO:0000256" key="2">
    <source>
        <dbReference type="ARBA" id="ARBA00008017"/>
    </source>
</evidence>
<sequence length="288" mass="32449">MLASLESDLRDETDKWKTMVWNWFTNEAMWMDVLLSVIRVVLIFLLTRVVIRIVCRMIDNFMVRQERSRIHVNARRFVTVGELLKNGTAIVCNFIMILIILAEFNFKLGPLLAGAGVLGLAIGFGAQSLVKDVITGFFIIFEDQFAVGDVIKIGEYRGTVEMIGLRTTRVKGLNGETYIIPNGMITSVTNYSLSNSLAVVDLPMKNEQQVKDTISMIQEALQGLQERCPELHKEPDILGIQALGTAEYTIRIVAECSPNARDLVERQIYMELKQALEDQQREESASDA</sequence>
<proteinExistence type="inferred from homology"/>
<dbReference type="InterPro" id="IPR049142">
    <property type="entry name" value="MS_channel_1st"/>
</dbReference>
<evidence type="ECO:0000256" key="4">
    <source>
        <dbReference type="ARBA" id="ARBA00022692"/>
    </source>
</evidence>
<evidence type="ECO:0000313" key="12">
    <source>
        <dbReference type="EMBL" id="PAD74128.1"/>
    </source>
</evidence>
<feature type="transmembrane region" description="Helical" evidence="8">
    <location>
        <begin position="33"/>
        <end position="55"/>
    </location>
</feature>
<dbReference type="SUPFAM" id="SSF50182">
    <property type="entry name" value="Sm-like ribonucleoproteins"/>
    <property type="match status" value="1"/>
</dbReference>
<dbReference type="InterPro" id="IPR045276">
    <property type="entry name" value="YbiO_bact"/>
</dbReference>
<dbReference type="PANTHER" id="PTHR30460:SF0">
    <property type="entry name" value="MODERATE CONDUCTANCE MECHANOSENSITIVE CHANNEL YBIO"/>
    <property type="match status" value="1"/>
</dbReference>
<dbReference type="Gene3D" id="2.30.30.60">
    <property type="match status" value="1"/>
</dbReference>
<dbReference type="SUPFAM" id="SSF82861">
    <property type="entry name" value="Mechanosensitive channel protein MscS (YggB), transmembrane region"/>
    <property type="match status" value="1"/>
</dbReference>
<evidence type="ECO:0000313" key="11">
    <source>
        <dbReference type="EMBL" id="MUG68616.1"/>
    </source>
</evidence>
<dbReference type="Gene3D" id="1.10.287.1260">
    <property type="match status" value="1"/>
</dbReference>
<feature type="transmembrane region" description="Helical" evidence="8">
    <location>
        <begin position="83"/>
        <end position="102"/>
    </location>
</feature>
<dbReference type="EMBL" id="WOAA01000030">
    <property type="protein sequence ID" value="MUG68616.1"/>
    <property type="molecule type" value="Genomic_DNA"/>
</dbReference>
<dbReference type="FunFam" id="1.10.287.1260:FF:000005">
    <property type="entry name" value="Mechanosensitive ion channel family protein"/>
    <property type="match status" value="1"/>
</dbReference>
<feature type="domain" description="Mechanosensitive ion channel MscS" evidence="9">
    <location>
        <begin position="129"/>
        <end position="192"/>
    </location>
</feature>
<dbReference type="Pfam" id="PF00924">
    <property type="entry name" value="MS_channel_2nd"/>
    <property type="match status" value="1"/>
</dbReference>
<dbReference type="Proteomes" id="UP000215596">
    <property type="component" value="Unassembled WGS sequence"/>
</dbReference>
<evidence type="ECO:0000256" key="1">
    <source>
        <dbReference type="ARBA" id="ARBA00004651"/>
    </source>
</evidence>
<dbReference type="InterPro" id="IPR011014">
    <property type="entry name" value="MscS_channel_TM-2"/>
</dbReference>
<dbReference type="InterPro" id="IPR023408">
    <property type="entry name" value="MscS_beta-dom_sf"/>
</dbReference>
<gene>
    <name evidence="12" type="ORF">CHH67_18355</name>
    <name evidence="11" type="ORF">GNP94_21830</name>
</gene>
<comment type="similarity">
    <text evidence="2">Belongs to the MscS (TC 1.A.23) family.</text>
</comment>
<evidence type="ECO:0000256" key="7">
    <source>
        <dbReference type="ARBA" id="ARBA00059688"/>
    </source>
</evidence>
<dbReference type="Pfam" id="PF21088">
    <property type="entry name" value="MS_channel_1st"/>
    <property type="match status" value="1"/>
</dbReference>
<dbReference type="Gene3D" id="3.30.70.100">
    <property type="match status" value="1"/>
</dbReference>
<dbReference type="InterPro" id="IPR010920">
    <property type="entry name" value="LSM_dom_sf"/>
</dbReference>
<dbReference type="PANTHER" id="PTHR30460">
    <property type="entry name" value="MODERATE CONDUCTANCE MECHANOSENSITIVE CHANNEL YBIO"/>
    <property type="match status" value="1"/>
</dbReference>
<evidence type="ECO:0000313" key="14">
    <source>
        <dbReference type="Proteomes" id="UP000435177"/>
    </source>
</evidence>
<dbReference type="OrthoDB" id="9809206at2"/>
<evidence type="ECO:0000259" key="9">
    <source>
        <dbReference type="Pfam" id="PF00924"/>
    </source>
</evidence>
<accession>A0A268ELY8</accession>
<evidence type="ECO:0000256" key="8">
    <source>
        <dbReference type="SAM" id="Phobius"/>
    </source>
</evidence>
<feature type="transmembrane region" description="Helical" evidence="8">
    <location>
        <begin position="108"/>
        <end position="130"/>
    </location>
</feature>
<dbReference type="GO" id="GO:0005886">
    <property type="term" value="C:plasma membrane"/>
    <property type="evidence" value="ECO:0007669"/>
    <property type="project" value="UniProtKB-SubCell"/>
</dbReference>
<dbReference type="GO" id="GO:0008381">
    <property type="term" value="F:mechanosensitive monoatomic ion channel activity"/>
    <property type="evidence" value="ECO:0007669"/>
    <property type="project" value="InterPro"/>
</dbReference>
<keyword evidence="5 8" id="KW-1133">Transmembrane helix</keyword>
<keyword evidence="14" id="KW-1185">Reference proteome</keyword>
<dbReference type="EMBL" id="NPBY01000059">
    <property type="protein sequence ID" value="PAD74128.1"/>
    <property type="molecule type" value="Genomic_DNA"/>
</dbReference>
<evidence type="ECO:0000256" key="3">
    <source>
        <dbReference type="ARBA" id="ARBA00022475"/>
    </source>
</evidence>
<comment type="function">
    <text evidence="7">May play a role in resistance to osmotic downshock.</text>
</comment>
<dbReference type="FunFam" id="2.30.30.60:FF:000001">
    <property type="entry name" value="MscS Mechanosensitive ion channel"/>
    <property type="match status" value="1"/>
</dbReference>
<keyword evidence="3" id="KW-1003">Cell membrane</keyword>
<evidence type="ECO:0000259" key="10">
    <source>
        <dbReference type="Pfam" id="PF21088"/>
    </source>
</evidence>
<comment type="caution">
    <text evidence="12">The sequence shown here is derived from an EMBL/GenBank/DDBJ whole genome shotgun (WGS) entry which is preliminary data.</text>
</comment>